<organism evidence="1 2">
    <name type="scientific">Takifugu flavidus</name>
    <name type="common">sansaifugu</name>
    <dbReference type="NCBI Taxonomy" id="433684"/>
    <lineage>
        <taxon>Eukaryota</taxon>
        <taxon>Metazoa</taxon>
        <taxon>Chordata</taxon>
        <taxon>Craniata</taxon>
        <taxon>Vertebrata</taxon>
        <taxon>Euteleostomi</taxon>
        <taxon>Actinopterygii</taxon>
        <taxon>Neopterygii</taxon>
        <taxon>Teleostei</taxon>
        <taxon>Neoteleostei</taxon>
        <taxon>Acanthomorphata</taxon>
        <taxon>Eupercaria</taxon>
        <taxon>Tetraodontiformes</taxon>
        <taxon>Tetradontoidea</taxon>
        <taxon>Tetraodontidae</taxon>
        <taxon>Takifugu</taxon>
    </lineage>
</organism>
<name>A0A5C6P678_9TELE</name>
<proteinExistence type="predicted"/>
<evidence type="ECO:0000313" key="1">
    <source>
        <dbReference type="EMBL" id="TWW74636.1"/>
    </source>
</evidence>
<reference evidence="1 2" key="1">
    <citation type="submission" date="2019-04" db="EMBL/GenBank/DDBJ databases">
        <title>Chromosome genome assembly for Takifugu flavidus.</title>
        <authorList>
            <person name="Xiao S."/>
        </authorList>
    </citation>
    <scope>NUCLEOTIDE SEQUENCE [LARGE SCALE GENOMIC DNA]</scope>
    <source>
        <strain evidence="1">HTHZ2018</strain>
        <tissue evidence="1">Muscle</tissue>
    </source>
</reference>
<evidence type="ECO:0000313" key="2">
    <source>
        <dbReference type="Proteomes" id="UP000324091"/>
    </source>
</evidence>
<keyword evidence="2" id="KW-1185">Reference proteome</keyword>
<dbReference type="Proteomes" id="UP000324091">
    <property type="component" value="Chromosome 14"/>
</dbReference>
<accession>A0A5C6P678</accession>
<dbReference type="AlphaFoldDB" id="A0A5C6P678"/>
<dbReference type="EMBL" id="RHFK02000006">
    <property type="protein sequence ID" value="TWW74636.1"/>
    <property type="molecule type" value="Genomic_DNA"/>
</dbReference>
<sequence length="104" mass="11092">MDPLLKPGNGLQNLKVGPHRALGPSCLGKKFKSSERNTEERARFKDNLATWTSGSGCWTGPACASMSSHLDTAGGGGVTRGRPERSFPLDAVSERLTNDVHLTV</sequence>
<gene>
    <name evidence="1" type="ORF">D4764_14G0006390</name>
</gene>
<protein>
    <submittedName>
        <fullName evidence="1">Uncharacterized protein</fullName>
    </submittedName>
</protein>
<comment type="caution">
    <text evidence="1">The sequence shown here is derived from an EMBL/GenBank/DDBJ whole genome shotgun (WGS) entry which is preliminary data.</text>
</comment>